<evidence type="ECO:0000256" key="3">
    <source>
        <dbReference type="ARBA" id="ARBA00023136"/>
    </source>
</evidence>
<keyword evidence="2 4" id="KW-1133">Transmembrane helix</keyword>
<dbReference type="InterPro" id="IPR036640">
    <property type="entry name" value="ABC1_TM_sf"/>
</dbReference>
<dbReference type="AlphaFoldDB" id="A0A3B3U1L8"/>
<dbReference type="GeneTree" id="ENSGT00940000155431"/>
<feature type="transmembrane region" description="Helical" evidence="4">
    <location>
        <begin position="7"/>
        <end position="26"/>
    </location>
</feature>
<feature type="transmembrane region" description="Helical" evidence="4">
    <location>
        <begin position="50"/>
        <end position="70"/>
    </location>
</feature>
<dbReference type="SUPFAM" id="SSF90123">
    <property type="entry name" value="ABC transporter transmembrane region"/>
    <property type="match status" value="1"/>
</dbReference>
<evidence type="ECO:0000256" key="4">
    <source>
        <dbReference type="SAM" id="Phobius"/>
    </source>
</evidence>
<keyword evidence="6" id="KW-1185">Reference proteome</keyword>
<sequence length="256" mass="28277">MGIYAPVICTLLYVVLDSVITTVLYIKGTELSLFIRDVLDFNILSSALDLWGIVLLRASLLLGASIGVLWNREDGPPRVARVTTVILLFCMVVITYTLVKLLMLTEVEPLNRQPCFLSLMGWTCASSLGVVLLWRQLGRVSSSASGLEVRNSRGGGGRKEKVSSRATLGRLLSYCRKDTGLLSLAVLFLLISAVCEAFIPLYYGKAIDSIVVHQSMEYFAKPVATLASLALSTQRKPTLTQEEHTIVQRRRRLVKN</sequence>
<dbReference type="Proteomes" id="UP000261500">
    <property type="component" value="Unplaced"/>
</dbReference>
<feature type="transmembrane region" description="Helical" evidence="4">
    <location>
        <begin position="116"/>
        <end position="134"/>
    </location>
</feature>
<dbReference type="Gene3D" id="1.20.1560.10">
    <property type="entry name" value="ABC transporter type 1, transmembrane domain"/>
    <property type="match status" value="1"/>
</dbReference>
<dbReference type="Ensembl" id="ENSPLAT00000005569.1">
    <property type="protein sequence ID" value="ENSPLAP00000006833.1"/>
    <property type="gene ID" value="ENSPLAG00000009063.1"/>
</dbReference>
<keyword evidence="1 4" id="KW-0812">Transmembrane</keyword>
<dbReference type="STRING" id="48699.ENSPLAP00000006833"/>
<feature type="transmembrane region" description="Helical" evidence="4">
    <location>
        <begin position="180"/>
        <end position="203"/>
    </location>
</feature>
<evidence type="ECO:0000313" key="6">
    <source>
        <dbReference type="Proteomes" id="UP000261500"/>
    </source>
</evidence>
<proteinExistence type="predicted"/>
<keyword evidence="3 4" id="KW-0472">Membrane</keyword>
<protein>
    <submittedName>
        <fullName evidence="5">Uncharacterized protein</fullName>
    </submittedName>
</protein>
<accession>A0A3B3U1L8</accession>
<feature type="transmembrane region" description="Helical" evidence="4">
    <location>
        <begin position="82"/>
        <end position="104"/>
    </location>
</feature>
<reference evidence="5" key="2">
    <citation type="submission" date="2025-09" db="UniProtKB">
        <authorList>
            <consortium name="Ensembl"/>
        </authorList>
    </citation>
    <scope>IDENTIFICATION</scope>
</reference>
<evidence type="ECO:0000256" key="2">
    <source>
        <dbReference type="ARBA" id="ARBA00022989"/>
    </source>
</evidence>
<name>A0A3B3U1L8_9TELE</name>
<dbReference type="GO" id="GO:0005524">
    <property type="term" value="F:ATP binding"/>
    <property type="evidence" value="ECO:0007669"/>
    <property type="project" value="InterPro"/>
</dbReference>
<evidence type="ECO:0000313" key="5">
    <source>
        <dbReference type="Ensembl" id="ENSPLAP00000006833.1"/>
    </source>
</evidence>
<organism evidence="5 6">
    <name type="scientific">Poecilia latipinna</name>
    <name type="common">sailfin molly</name>
    <dbReference type="NCBI Taxonomy" id="48699"/>
    <lineage>
        <taxon>Eukaryota</taxon>
        <taxon>Metazoa</taxon>
        <taxon>Chordata</taxon>
        <taxon>Craniata</taxon>
        <taxon>Vertebrata</taxon>
        <taxon>Euteleostomi</taxon>
        <taxon>Actinopterygii</taxon>
        <taxon>Neopterygii</taxon>
        <taxon>Teleostei</taxon>
        <taxon>Neoteleostei</taxon>
        <taxon>Acanthomorphata</taxon>
        <taxon>Ovalentaria</taxon>
        <taxon>Atherinomorphae</taxon>
        <taxon>Cyprinodontiformes</taxon>
        <taxon>Poeciliidae</taxon>
        <taxon>Poeciliinae</taxon>
        <taxon>Poecilia</taxon>
    </lineage>
</organism>
<evidence type="ECO:0000256" key="1">
    <source>
        <dbReference type="ARBA" id="ARBA00022692"/>
    </source>
</evidence>
<dbReference type="GO" id="GO:0016020">
    <property type="term" value="C:membrane"/>
    <property type="evidence" value="ECO:0007669"/>
    <property type="project" value="InterPro"/>
</dbReference>
<reference evidence="5" key="1">
    <citation type="submission" date="2025-08" db="UniProtKB">
        <authorList>
            <consortium name="Ensembl"/>
        </authorList>
    </citation>
    <scope>IDENTIFICATION</scope>
</reference>